<keyword evidence="4 6" id="KW-0472">Membrane</keyword>
<dbReference type="Proteomes" id="UP000504606">
    <property type="component" value="Unplaced"/>
</dbReference>
<dbReference type="GO" id="GO:0008610">
    <property type="term" value="P:lipid biosynthetic process"/>
    <property type="evidence" value="ECO:0007669"/>
    <property type="project" value="InterPro"/>
</dbReference>
<comment type="subcellular location">
    <subcellularLocation>
        <location evidence="1">Membrane</location>
    </subcellularLocation>
</comment>
<keyword evidence="2 6" id="KW-0812">Transmembrane</keyword>
<reference evidence="9" key="1">
    <citation type="submission" date="2025-08" db="UniProtKB">
        <authorList>
            <consortium name="RefSeq"/>
        </authorList>
    </citation>
    <scope>IDENTIFICATION</scope>
    <source>
        <tissue evidence="9">Whole organism</tissue>
    </source>
</reference>
<evidence type="ECO:0000256" key="5">
    <source>
        <dbReference type="SAM" id="MobiDB-lite"/>
    </source>
</evidence>
<accession>A0A6J1TG82</accession>
<dbReference type="GeneID" id="113215353"/>
<dbReference type="Pfam" id="PF04116">
    <property type="entry name" value="FA_hydroxylase"/>
    <property type="match status" value="1"/>
</dbReference>
<dbReference type="KEGG" id="foc:113215353"/>
<proteinExistence type="predicted"/>
<evidence type="ECO:0000256" key="1">
    <source>
        <dbReference type="ARBA" id="ARBA00004370"/>
    </source>
</evidence>
<organism evidence="8 9">
    <name type="scientific">Frankliniella occidentalis</name>
    <name type="common">Western flower thrips</name>
    <name type="synonym">Euthrips occidentalis</name>
    <dbReference type="NCBI Taxonomy" id="133901"/>
    <lineage>
        <taxon>Eukaryota</taxon>
        <taxon>Metazoa</taxon>
        <taxon>Ecdysozoa</taxon>
        <taxon>Arthropoda</taxon>
        <taxon>Hexapoda</taxon>
        <taxon>Insecta</taxon>
        <taxon>Pterygota</taxon>
        <taxon>Neoptera</taxon>
        <taxon>Paraneoptera</taxon>
        <taxon>Thysanoptera</taxon>
        <taxon>Terebrantia</taxon>
        <taxon>Thripoidea</taxon>
        <taxon>Thripidae</taxon>
        <taxon>Frankliniella</taxon>
    </lineage>
</organism>
<feature type="transmembrane region" description="Helical" evidence="6">
    <location>
        <begin position="180"/>
        <end position="198"/>
    </location>
</feature>
<dbReference type="PANTHER" id="PTHR11863">
    <property type="entry name" value="STEROL DESATURASE"/>
    <property type="match status" value="1"/>
</dbReference>
<keyword evidence="3 6" id="KW-1133">Transmembrane helix</keyword>
<dbReference type="OrthoDB" id="408954at2759"/>
<dbReference type="GO" id="GO:0016491">
    <property type="term" value="F:oxidoreductase activity"/>
    <property type="evidence" value="ECO:0007669"/>
    <property type="project" value="InterPro"/>
</dbReference>
<dbReference type="InterPro" id="IPR006694">
    <property type="entry name" value="Fatty_acid_hydroxylase"/>
</dbReference>
<evidence type="ECO:0000259" key="7">
    <source>
        <dbReference type="Pfam" id="PF04116"/>
    </source>
</evidence>
<evidence type="ECO:0000256" key="2">
    <source>
        <dbReference type="ARBA" id="ARBA00022692"/>
    </source>
</evidence>
<feature type="transmembrane region" description="Helical" evidence="6">
    <location>
        <begin position="66"/>
        <end position="90"/>
    </location>
</feature>
<sequence length="415" mass="48062">MAPRTSTQVINAPPLAVPGGPGHGAEQGPKKKAAKGWNPTTLTWSENYSEGMEKAWAQVPGTLKKVVVTLAVFTMGLAMSGDWLVILVHLRRQLGLSTVPDEGLPTATTLRVFLETRFKDFGSFWIWSTIVSYGLYFGIGGFLHWYFYVRQRESAKEWKCQPNSWLSTDLELHEIKVGSLSLLVTGTFSSILACWIANGGWSSVYYEWDAYGAAWFFLQVPVIFIYQDYVTYLLHRAYHTPWLYKHFHKLHHTYKHPTAFSVTAIHPVEVLHIQMTLCLPLFAFPVHWAPFYAIVMYTYYHGIIDHSGINFKAHWWQPWQPDAIFHDNHHQYFHVNFGFNCWMWDKLHGTYRRKDRVYTEETFYGRGKAVAEATQEEIAQDMKERTSENPKAYRNEHMEFALSAEDVKSMKQKSN</sequence>
<protein>
    <submittedName>
        <fullName evidence="9">Uncharacterized protein LOC113215353 isoform X1</fullName>
    </submittedName>
</protein>
<dbReference type="InterPro" id="IPR050307">
    <property type="entry name" value="Sterol_Desaturase_Related"/>
</dbReference>
<dbReference type="GO" id="GO:0005506">
    <property type="term" value="F:iron ion binding"/>
    <property type="evidence" value="ECO:0007669"/>
    <property type="project" value="InterPro"/>
</dbReference>
<feature type="domain" description="Fatty acid hydroxylase" evidence="7">
    <location>
        <begin position="221"/>
        <end position="350"/>
    </location>
</feature>
<gene>
    <name evidence="9" type="primary">LOC113215353</name>
</gene>
<feature type="compositionally biased region" description="Polar residues" evidence="5">
    <location>
        <begin position="1"/>
        <end position="10"/>
    </location>
</feature>
<dbReference type="AlphaFoldDB" id="A0A6J1TG82"/>
<keyword evidence="8" id="KW-1185">Reference proteome</keyword>
<name>A0A6J1TG82_FRAOC</name>
<evidence type="ECO:0000256" key="6">
    <source>
        <dbReference type="SAM" id="Phobius"/>
    </source>
</evidence>
<dbReference type="RefSeq" id="XP_026290755.1">
    <property type="nucleotide sequence ID" value="XM_026434970.2"/>
</dbReference>
<evidence type="ECO:0000313" key="8">
    <source>
        <dbReference type="Proteomes" id="UP000504606"/>
    </source>
</evidence>
<feature type="region of interest" description="Disordered" evidence="5">
    <location>
        <begin position="1"/>
        <end position="37"/>
    </location>
</feature>
<evidence type="ECO:0000256" key="3">
    <source>
        <dbReference type="ARBA" id="ARBA00022989"/>
    </source>
</evidence>
<feature type="transmembrane region" description="Helical" evidence="6">
    <location>
        <begin position="210"/>
        <end position="226"/>
    </location>
</feature>
<evidence type="ECO:0000313" key="9">
    <source>
        <dbReference type="RefSeq" id="XP_026290755.1"/>
    </source>
</evidence>
<feature type="transmembrane region" description="Helical" evidence="6">
    <location>
        <begin position="124"/>
        <end position="149"/>
    </location>
</feature>
<dbReference type="GO" id="GO:0016020">
    <property type="term" value="C:membrane"/>
    <property type="evidence" value="ECO:0007669"/>
    <property type="project" value="UniProtKB-SubCell"/>
</dbReference>
<evidence type="ECO:0000256" key="4">
    <source>
        <dbReference type="ARBA" id="ARBA00023136"/>
    </source>
</evidence>